<dbReference type="AlphaFoldDB" id="A0A645G0R2"/>
<evidence type="ECO:0000256" key="1">
    <source>
        <dbReference type="SAM" id="MobiDB-lite"/>
    </source>
</evidence>
<dbReference type="EMBL" id="VSSQ01067920">
    <property type="protein sequence ID" value="MPN20225.1"/>
    <property type="molecule type" value="Genomic_DNA"/>
</dbReference>
<evidence type="ECO:0000313" key="2">
    <source>
        <dbReference type="EMBL" id="MPN20225.1"/>
    </source>
</evidence>
<feature type="region of interest" description="Disordered" evidence="1">
    <location>
        <begin position="1"/>
        <end position="22"/>
    </location>
</feature>
<reference evidence="2" key="1">
    <citation type="submission" date="2019-08" db="EMBL/GenBank/DDBJ databases">
        <authorList>
            <person name="Kucharzyk K."/>
            <person name="Murdoch R.W."/>
            <person name="Higgins S."/>
            <person name="Loffler F."/>
        </authorList>
    </citation>
    <scope>NUCLEOTIDE SEQUENCE</scope>
</reference>
<proteinExistence type="predicted"/>
<organism evidence="2">
    <name type="scientific">bioreactor metagenome</name>
    <dbReference type="NCBI Taxonomy" id="1076179"/>
    <lineage>
        <taxon>unclassified sequences</taxon>
        <taxon>metagenomes</taxon>
        <taxon>ecological metagenomes</taxon>
    </lineage>
</organism>
<protein>
    <submittedName>
        <fullName evidence="2">Uncharacterized protein</fullName>
    </submittedName>
</protein>
<gene>
    <name evidence="2" type="ORF">SDC9_167603</name>
</gene>
<sequence>MGQGQRVYSGQQGDACPDQEWGGVGLNLQGAYQ</sequence>
<comment type="caution">
    <text evidence="2">The sequence shown here is derived from an EMBL/GenBank/DDBJ whole genome shotgun (WGS) entry which is preliminary data.</text>
</comment>
<feature type="compositionally biased region" description="Polar residues" evidence="1">
    <location>
        <begin position="1"/>
        <end position="12"/>
    </location>
</feature>
<accession>A0A645G0R2</accession>
<name>A0A645G0R2_9ZZZZ</name>